<feature type="binding site" evidence="8">
    <location>
        <position position="429"/>
    </location>
    <ligand>
        <name>Zn(2+)</name>
        <dbReference type="ChEBI" id="CHEBI:29105"/>
        <label>2</label>
    </ligand>
</feature>
<keyword evidence="4 8" id="KW-0547">Nucleotide-binding</keyword>
<reference evidence="11 12" key="1">
    <citation type="submission" date="2019-09" db="EMBL/GenBank/DDBJ databases">
        <title>Draft genome sequence of the thermophilic Saccharopolyspora hirsuta VKM Ac-666T.</title>
        <authorList>
            <person name="Lobastova T.G."/>
            <person name="Fokina V."/>
            <person name="Bragin E.Y."/>
            <person name="Shtratnikova V.Y."/>
            <person name="Starodumova I.P."/>
            <person name="Tarlachkov S.V."/>
            <person name="Donova M.V."/>
        </authorList>
    </citation>
    <scope>NUCLEOTIDE SEQUENCE [LARGE SCALE GENOMIC DNA]</scope>
    <source>
        <strain evidence="11 12">VKM Ac-666</strain>
    </source>
</reference>
<feature type="binding site" evidence="8">
    <location>
        <position position="441"/>
    </location>
    <ligand>
        <name>Zn(2+)</name>
        <dbReference type="ChEBI" id="CHEBI:29105"/>
        <label>1</label>
    </ligand>
</feature>
<dbReference type="InterPro" id="IPR005259">
    <property type="entry name" value="PriA"/>
</dbReference>
<evidence type="ECO:0000256" key="9">
    <source>
        <dbReference type="SAM" id="MobiDB-lite"/>
    </source>
</evidence>
<evidence type="ECO:0000256" key="1">
    <source>
        <dbReference type="ARBA" id="ARBA00022515"/>
    </source>
</evidence>
<keyword evidence="6 8" id="KW-0067">ATP-binding</keyword>
<dbReference type="GO" id="GO:0006270">
    <property type="term" value="P:DNA replication initiation"/>
    <property type="evidence" value="ECO:0007669"/>
    <property type="project" value="TreeGrafter"/>
</dbReference>
<comment type="similarity">
    <text evidence="8">Belongs to the helicase family. PriA subfamily.</text>
</comment>
<feature type="domain" description="Primosomal protein N' 3' DNA-binding" evidence="10">
    <location>
        <begin position="28"/>
        <end position="127"/>
    </location>
</feature>
<keyword evidence="2 8" id="KW-0235">DNA replication</keyword>
<keyword evidence="1 8" id="KW-0639">Primosome</keyword>
<evidence type="ECO:0000256" key="4">
    <source>
        <dbReference type="ARBA" id="ARBA00022741"/>
    </source>
</evidence>
<feature type="compositionally biased region" description="Basic residues" evidence="9">
    <location>
        <begin position="1"/>
        <end position="11"/>
    </location>
</feature>
<dbReference type="InterPro" id="IPR041222">
    <property type="entry name" value="PriA_3primeBD"/>
</dbReference>
<feature type="binding site" evidence="8">
    <location>
        <position position="406"/>
    </location>
    <ligand>
        <name>Zn(2+)</name>
        <dbReference type="ChEBI" id="CHEBI:29105"/>
        <label>2</label>
    </ligand>
</feature>
<feature type="binding site" evidence="8">
    <location>
        <position position="397"/>
    </location>
    <ligand>
        <name>Zn(2+)</name>
        <dbReference type="ChEBI" id="CHEBI:29105"/>
        <label>1</label>
    </ligand>
</feature>
<dbReference type="GO" id="GO:0003677">
    <property type="term" value="F:DNA binding"/>
    <property type="evidence" value="ECO:0007669"/>
    <property type="project" value="UniProtKB-UniRule"/>
</dbReference>
<feature type="binding site" evidence="8">
    <location>
        <position position="432"/>
    </location>
    <ligand>
        <name>Zn(2+)</name>
        <dbReference type="ChEBI" id="CHEBI:29105"/>
        <label>2</label>
    </ligand>
</feature>
<protein>
    <recommendedName>
        <fullName evidence="8">Probable replication restart protein PriA</fullName>
    </recommendedName>
    <alternativeName>
        <fullName evidence="8">Putative ATP-dependent DNA helicase PriA</fullName>
    </alternativeName>
</protein>
<evidence type="ECO:0000256" key="2">
    <source>
        <dbReference type="ARBA" id="ARBA00022705"/>
    </source>
</evidence>
<organism evidence="11 12">
    <name type="scientific">Saccharopolyspora hirsuta</name>
    <dbReference type="NCBI Taxonomy" id="1837"/>
    <lineage>
        <taxon>Bacteria</taxon>
        <taxon>Bacillati</taxon>
        <taxon>Actinomycetota</taxon>
        <taxon>Actinomycetes</taxon>
        <taxon>Pseudonocardiales</taxon>
        <taxon>Pseudonocardiaceae</taxon>
        <taxon>Saccharopolyspora</taxon>
    </lineage>
</organism>
<dbReference type="GO" id="GO:0006302">
    <property type="term" value="P:double-strand break repair"/>
    <property type="evidence" value="ECO:0007669"/>
    <property type="project" value="InterPro"/>
</dbReference>
<dbReference type="GO" id="GO:0006269">
    <property type="term" value="P:DNA replication, synthesis of primer"/>
    <property type="evidence" value="ECO:0007669"/>
    <property type="project" value="UniProtKB-KW"/>
</dbReference>
<dbReference type="HAMAP" id="MF_00983">
    <property type="entry name" value="PriA"/>
    <property type="match status" value="1"/>
</dbReference>
<evidence type="ECO:0000256" key="3">
    <source>
        <dbReference type="ARBA" id="ARBA00022723"/>
    </source>
</evidence>
<name>A0A5M7BNW9_SACHI</name>
<dbReference type="Pfam" id="PF17764">
    <property type="entry name" value="PriA_3primeBD"/>
    <property type="match status" value="1"/>
</dbReference>
<sequence>MAGAQPRKRKGATAEQRTAAAHRPVARVLVDVPLPVHLDRPFDYQVPDRLDADAVPGCRVRVRFRGKLVDGYLLERNETTDFKGTLSWVERVTSPEPVLTPELLEMARAVAARYGGMLADVVRLAIPPRHAGAEKKAPSEPGPPPPRPETEGWNRYQHGQSFLDAVHAGRSARAVWQALPGEDWPGRLAEVAATAAAAGRGALIVVPDHRDLQRLQDACAALVGDGVVALAAELAPAERYRRWLAVLRGAARVVVGTRAAMFAPVRDLGFAAVWDDGDDLHSYPQVPYPHTRDVLTQRAHAAGAALIVGGFARTAEAALLAESGWAHELTAHRAEVRAAAPRVTAIGEDDTQLARDPAARAARLPSVAFEAARAALGAGAPVLVQVPRRGYVPALACGDCRERARCRRCAGPLALPGGSEGGAPKPAACSWCGAAEAAFKCGNCGSRRLRAIAIGAGRTAEELGRAFSNVTVRTSGAGEVLATVPAKPALIVCTPGAEPVAEGGYGAALLLDGRTLLARPELRAAETTLRLWFDAAALVRPGRDGGRVVVMAESSLQPVQALVRWDPAWFASLELAERAELGFPPARRVAAVDGTPEAIEALLDSADLPATAEILGPVPLGAVDEDGNSERERLIVRVDRTEGRALASSLHAAQAIRAARKAAELQVRLDPLEML</sequence>
<dbReference type="OrthoDB" id="3177118at2"/>
<keyword evidence="12" id="KW-1185">Reference proteome</keyword>
<dbReference type="EMBL" id="VWPH01000008">
    <property type="protein sequence ID" value="KAA5831906.1"/>
    <property type="molecule type" value="Genomic_DNA"/>
</dbReference>
<dbReference type="GO" id="GO:0008270">
    <property type="term" value="F:zinc ion binding"/>
    <property type="evidence" value="ECO:0007669"/>
    <property type="project" value="UniProtKB-UniRule"/>
</dbReference>
<dbReference type="GO" id="GO:1990077">
    <property type="term" value="C:primosome complex"/>
    <property type="evidence" value="ECO:0007669"/>
    <property type="project" value="UniProtKB-UniRule"/>
</dbReference>
<dbReference type="InterPro" id="IPR042115">
    <property type="entry name" value="PriA_3primeBD_sf"/>
</dbReference>
<comment type="function">
    <text evidence="8">Initiates the restart of stalled replication forks, which reloads the replicative helicase on sites other than the origin of replication. Recognizes and binds to abandoned replication forks and remodels them to uncover a helicase loading site. Promotes assembly of the primosome at these replication forks.</text>
</comment>
<keyword evidence="3 8" id="KW-0479">Metal-binding</keyword>
<feature type="region of interest" description="Disordered" evidence="9">
    <location>
        <begin position="1"/>
        <end position="20"/>
    </location>
</feature>
<feature type="binding site" evidence="8">
    <location>
        <position position="409"/>
    </location>
    <ligand>
        <name>Zn(2+)</name>
        <dbReference type="ChEBI" id="CHEBI:29105"/>
        <label>2</label>
    </ligand>
</feature>
<dbReference type="Gene3D" id="3.40.50.300">
    <property type="entry name" value="P-loop containing nucleotide triphosphate hydrolases"/>
    <property type="match status" value="1"/>
</dbReference>
<dbReference type="SMR" id="A0A5M7BNW9"/>
<keyword evidence="7 8" id="KW-0238">DNA-binding</keyword>
<dbReference type="PANTHER" id="PTHR30580">
    <property type="entry name" value="PRIMOSOMAL PROTEIN N"/>
    <property type="match status" value="1"/>
</dbReference>
<dbReference type="GO" id="GO:0005524">
    <property type="term" value="F:ATP binding"/>
    <property type="evidence" value="ECO:0007669"/>
    <property type="project" value="UniProtKB-UniRule"/>
</dbReference>
<evidence type="ECO:0000256" key="8">
    <source>
        <dbReference type="HAMAP-Rule" id="MF_00983"/>
    </source>
</evidence>
<evidence type="ECO:0000256" key="6">
    <source>
        <dbReference type="ARBA" id="ARBA00022840"/>
    </source>
</evidence>
<dbReference type="Gene3D" id="3.40.1440.60">
    <property type="entry name" value="PriA, 3(prime) DNA-binding domain"/>
    <property type="match status" value="1"/>
</dbReference>
<evidence type="ECO:0000256" key="7">
    <source>
        <dbReference type="ARBA" id="ARBA00023125"/>
    </source>
</evidence>
<comment type="caution">
    <text evidence="8">As this protein does not have any detectable helicase domains, it probably does not have helicase activity.</text>
</comment>
<dbReference type="PANTHER" id="PTHR30580:SF0">
    <property type="entry name" value="PRIMOSOMAL PROTEIN N"/>
    <property type="match status" value="1"/>
</dbReference>
<dbReference type="GO" id="GO:0043138">
    <property type="term" value="F:3'-5' DNA helicase activity"/>
    <property type="evidence" value="ECO:0007669"/>
    <property type="project" value="TreeGrafter"/>
</dbReference>
<dbReference type="AlphaFoldDB" id="A0A5M7BNW9"/>
<comment type="subunit">
    <text evidence="8">Component of the replication restart primosome.</text>
</comment>
<dbReference type="GO" id="GO:0006310">
    <property type="term" value="P:DNA recombination"/>
    <property type="evidence" value="ECO:0007669"/>
    <property type="project" value="InterPro"/>
</dbReference>
<gene>
    <name evidence="8" type="primary">priA</name>
    <name evidence="11" type="ORF">F1721_18990</name>
</gene>
<dbReference type="SUPFAM" id="SSF52540">
    <property type="entry name" value="P-loop containing nucleoside triphosphate hydrolases"/>
    <property type="match status" value="1"/>
</dbReference>
<feature type="binding site" evidence="8">
    <location>
        <position position="444"/>
    </location>
    <ligand>
        <name>Zn(2+)</name>
        <dbReference type="ChEBI" id="CHEBI:29105"/>
        <label>1</label>
    </ligand>
</feature>
<evidence type="ECO:0000313" key="11">
    <source>
        <dbReference type="EMBL" id="KAA5831906.1"/>
    </source>
</evidence>
<dbReference type="InterPro" id="IPR027417">
    <property type="entry name" value="P-loop_NTPase"/>
</dbReference>
<accession>A0A5M7BNW9</accession>
<feature type="region of interest" description="Disordered" evidence="9">
    <location>
        <begin position="131"/>
        <end position="152"/>
    </location>
</feature>
<comment type="caution">
    <text evidence="11">The sequence shown here is derived from an EMBL/GenBank/DDBJ whole genome shotgun (WGS) entry which is preliminary data.</text>
</comment>
<dbReference type="RefSeq" id="WP_150068046.1">
    <property type="nucleotide sequence ID" value="NZ_JBEPDJ010000001.1"/>
</dbReference>
<comment type="cofactor">
    <cofactor evidence="8">
        <name>Zn(2+)</name>
        <dbReference type="ChEBI" id="CHEBI:29105"/>
    </cofactor>
    <text evidence="8">Binds 2 zinc ions per subunit.</text>
</comment>
<evidence type="ECO:0000259" key="10">
    <source>
        <dbReference type="Pfam" id="PF17764"/>
    </source>
</evidence>
<proteinExistence type="inferred from homology"/>
<feature type="binding site" evidence="8">
    <location>
        <position position="400"/>
    </location>
    <ligand>
        <name>Zn(2+)</name>
        <dbReference type="ChEBI" id="CHEBI:29105"/>
        <label>1</label>
    </ligand>
</feature>
<evidence type="ECO:0000313" key="12">
    <source>
        <dbReference type="Proteomes" id="UP000323946"/>
    </source>
</evidence>
<dbReference type="Proteomes" id="UP000323946">
    <property type="component" value="Unassembled WGS sequence"/>
</dbReference>
<keyword evidence="5 8" id="KW-0862">Zinc</keyword>
<evidence type="ECO:0000256" key="5">
    <source>
        <dbReference type="ARBA" id="ARBA00022833"/>
    </source>
</evidence>